<dbReference type="CDD" id="cd04730">
    <property type="entry name" value="NPD_like"/>
    <property type="match status" value="1"/>
</dbReference>
<accession>A0A3N1Y554</accession>
<keyword evidence="4" id="KW-0503">Monooxygenase</keyword>
<dbReference type="PANTHER" id="PTHR32332">
    <property type="entry name" value="2-NITROPROPANE DIOXYGENASE"/>
    <property type="match status" value="1"/>
</dbReference>
<dbReference type="Pfam" id="PF03060">
    <property type="entry name" value="NMO"/>
    <property type="match status" value="1"/>
</dbReference>
<keyword evidence="3" id="KW-0560">Oxidoreductase</keyword>
<evidence type="ECO:0000313" key="4">
    <source>
        <dbReference type="EMBL" id="ROR32762.1"/>
    </source>
</evidence>
<keyword evidence="2" id="KW-0288">FMN</keyword>
<dbReference type="Proteomes" id="UP000276634">
    <property type="component" value="Unassembled WGS sequence"/>
</dbReference>
<dbReference type="SUPFAM" id="SSF51412">
    <property type="entry name" value="Inosine monophosphate dehydrogenase (IMPDH)"/>
    <property type="match status" value="1"/>
</dbReference>
<dbReference type="EMBL" id="RJVI01000002">
    <property type="protein sequence ID" value="ROR32762.1"/>
    <property type="molecule type" value="Genomic_DNA"/>
</dbReference>
<keyword evidence="1" id="KW-0285">Flavoprotein</keyword>
<dbReference type="InterPro" id="IPR004136">
    <property type="entry name" value="NMO"/>
</dbReference>
<proteinExistence type="predicted"/>
<name>A0A3N1Y554_9GAMM</name>
<gene>
    <name evidence="4" type="ORF">EDC57_1973</name>
</gene>
<dbReference type="AlphaFoldDB" id="A0A3N1Y554"/>
<evidence type="ECO:0000313" key="5">
    <source>
        <dbReference type="Proteomes" id="UP000276634"/>
    </source>
</evidence>
<sequence length="399" mass="43593">MIETPLPPMEIRGRKLLPIIQGGMGVGVSAHRLAGTVAKEGAVGTIASVDLRRLHPDLMERTRRSRDRRAMEEANLEALDREIRAAREICGPEGFLAVNVMKAVDQHPDLVRQACESGADAIIMGAGLPFDLPDLVGGHDEVALIPILSEERGVRAVLKRWLRRGRLPDAIVIESPRYAGGHLGSPRVEEVDHPRFDFSRVIGEIRKVLEQLGIAFERIPLIAAGGINSFEKLRALIAAGWAGAQIGTPFAVTEEGDAHPNFKRVLAEARPEDIVTFLSTAGLPARAVLTPWLRRYLEREARLRAKASPERGTCAVRIECLTHCGLKDGNPQAGQFCIDNQLAAAVHGDVERGLFFRGSEPLPFGREIRPVRELLQYLLTGVDPRRAKAEQAGAEPTPA</sequence>
<dbReference type="GO" id="GO:0018580">
    <property type="term" value="F:nitronate monooxygenase activity"/>
    <property type="evidence" value="ECO:0007669"/>
    <property type="project" value="InterPro"/>
</dbReference>
<dbReference type="PANTHER" id="PTHR32332:SF18">
    <property type="entry name" value="2-NITROPROPANE DIOXYGENASE"/>
    <property type="match status" value="1"/>
</dbReference>
<keyword evidence="5" id="KW-1185">Reference proteome</keyword>
<dbReference type="InterPro" id="IPR013785">
    <property type="entry name" value="Aldolase_TIM"/>
</dbReference>
<reference evidence="4 5" key="1">
    <citation type="submission" date="2018-11" db="EMBL/GenBank/DDBJ databases">
        <title>Genomic Encyclopedia of Type Strains, Phase IV (KMG-IV): sequencing the most valuable type-strain genomes for metagenomic binning, comparative biology and taxonomic classification.</title>
        <authorList>
            <person name="Goeker M."/>
        </authorList>
    </citation>
    <scope>NUCLEOTIDE SEQUENCE [LARGE SCALE GENOMIC DNA]</scope>
    <source>
        <strain evidence="4 5">DSM 100275</strain>
    </source>
</reference>
<evidence type="ECO:0000256" key="2">
    <source>
        <dbReference type="ARBA" id="ARBA00022643"/>
    </source>
</evidence>
<evidence type="ECO:0000256" key="3">
    <source>
        <dbReference type="ARBA" id="ARBA00023002"/>
    </source>
</evidence>
<protein>
    <submittedName>
        <fullName evidence="4">Nitronate monooxygenase</fullName>
    </submittedName>
</protein>
<dbReference type="OrthoDB" id="9778912at2"/>
<dbReference type="Gene3D" id="3.20.20.70">
    <property type="entry name" value="Aldolase class I"/>
    <property type="match status" value="1"/>
</dbReference>
<evidence type="ECO:0000256" key="1">
    <source>
        <dbReference type="ARBA" id="ARBA00022630"/>
    </source>
</evidence>
<organism evidence="4 5">
    <name type="scientific">Inmirania thermothiophila</name>
    <dbReference type="NCBI Taxonomy" id="1750597"/>
    <lineage>
        <taxon>Bacteria</taxon>
        <taxon>Pseudomonadati</taxon>
        <taxon>Pseudomonadota</taxon>
        <taxon>Gammaproteobacteria</taxon>
        <taxon>Chromatiales</taxon>
        <taxon>Ectothiorhodospiraceae</taxon>
        <taxon>Inmirania</taxon>
    </lineage>
</organism>
<comment type="caution">
    <text evidence="4">The sequence shown here is derived from an EMBL/GenBank/DDBJ whole genome shotgun (WGS) entry which is preliminary data.</text>
</comment>